<dbReference type="Pfam" id="PF02311">
    <property type="entry name" value="AraC_binding"/>
    <property type="match status" value="1"/>
</dbReference>
<accession>A0ABS3DRA7</accession>
<evidence type="ECO:0000256" key="2">
    <source>
        <dbReference type="ARBA" id="ARBA00023125"/>
    </source>
</evidence>
<dbReference type="Gene3D" id="2.60.120.10">
    <property type="entry name" value="Jelly Rolls"/>
    <property type="match status" value="1"/>
</dbReference>
<dbReference type="SMART" id="SM00342">
    <property type="entry name" value="HTH_ARAC"/>
    <property type="match status" value="1"/>
</dbReference>
<dbReference type="SUPFAM" id="SSF46689">
    <property type="entry name" value="Homeodomain-like"/>
    <property type="match status" value="2"/>
</dbReference>
<dbReference type="InterPro" id="IPR014710">
    <property type="entry name" value="RmlC-like_jellyroll"/>
</dbReference>
<keyword evidence="6" id="KW-1185">Reference proteome</keyword>
<sequence length="272" mass="30429">MEMRLDLEHTGVLLFDLQQGEADEAHPHDHYQISIPMSRSIVVRHNGTHLHLDAEKALIVPPGDVHQHEASGGKGMIMLISFNETVVQKVLEGRLGQGASPVDFSALQTVPAAVVKEAEKQIQTAAFRGIDQVLSNEEAFTETILTHIEGSHTNLWRQAAADHLHSPEGIAAQVQAFVNEHFREDLTLDVVAFQMNMSKYHLHRVFVKQTGRTPRAYIHEIRLEEAARQLMNPGRDITTTAFDVGYQSLSTFSRAFKARFGVTAKVYADQHR</sequence>
<dbReference type="InterPro" id="IPR018062">
    <property type="entry name" value="HTH_AraC-typ_CS"/>
</dbReference>
<dbReference type="InterPro" id="IPR018060">
    <property type="entry name" value="HTH_AraC"/>
</dbReference>
<protein>
    <submittedName>
        <fullName evidence="5">Helix-turn-helix transcriptional regulator</fullName>
    </submittedName>
</protein>
<dbReference type="PROSITE" id="PS00041">
    <property type="entry name" value="HTH_ARAC_FAMILY_1"/>
    <property type="match status" value="1"/>
</dbReference>
<dbReference type="InterPro" id="IPR009057">
    <property type="entry name" value="Homeodomain-like_sf"/>
</dbReference>
<dbReference type="Proteomes" id="UP000663970">
    <property type="component" value="Unassembled WGS sequence"/>
</dbReference>
<keyword evidence="3" id="KW-0804">Transcription</keyword>
<comment type="caution">
    <text evidence="5">The sequence shown here is derived from an EMBL/GenBank/DDBJ whole genome shotgun (WGS) entry which is preliminary data.</text>
</comment>
<dbReference type="InterPro" id="IPR050204">
    <property type="entry name" value="AraC_XylS_family_regulators"/>
</dbReference>
<keyword evidence="2" id="KW-0238">DNA-binding</keyword>
<dbReference type="Pfam" id="PF12833">
    <property type="entry name" value="HTH_18"/>
    <property type="match status" value="1"/>
</dbReference>
<dbReference type="PANTHER" id="PTHR46796">
    <property type="entry name" value="HTH-TYPE TRANSCRIPTIONAL ACTIVATOR RHAS-RELATED"/>
    <property type="match status" value="1"/>
</dbReference>
<organism evidence="5 6">
    <name type="scientific">Halobacillus kuroshimensis</name>
    <dbReference type="NCBI Taxonomy" id="302481"/>
    <lineage>
        <taxon>Bacteria</taxon>
        <taxon>Bacillati</taxon>
        <taxon>Bacillota</taxon>
        <taxon>Bacilli</taxon>
        <taxon>Bacillales</taxon>
        <taxon>Bacillaceae</taxon>
        <taxon>Halobacillus</taxon>
    </lineage>
</organism>
<dbReference type="Gene3D" id="1.10.10.60">
    <property type="entry name" value="Homeodomain-like"/>
    <property type="match status" value="2"/>
</dbReference>
<dbReference type="RefSeq" id="WP_206931882.1">
    <property type="nucleotide sequence ID" value="NZ_JAEKJY010000001.1"/>
</dbReference>
<keyword evidence="1" id="KW-0805">Transcription regulation</keyword>
<dbReference type="SUPFAM" id="SSF51182">
    <property type="entry name" value="RmlC-like cupins"/>
    <property type="match status" value="1"/>
</dbReference>
<name>A0ABS3DRA7_9BACI</name>
<evidence type="ECO:0000313" key="5">
    <source>
        <dbReference type="EMBL" id="MBN8233867.1"/>
    </source>
</evidence>
<proteinExistence type="predicted"/>
<evidence type="ECO:0000259" key="4">
    <source>
        <dbReference type="PROSITE" id="PS01124"/>
    </source>
</evidence>
<gene>
    <name evidence="5" type="ORF">JF544_01350</name>
</gene>
<reference evidence="5 6" key="1">
    <citation type="submission" date="2020-12" db="EMBL/GenBank/DDBJ databases">
        <title>Oil enriched cultivation method for isolating marine PHA-producing bacteria.</title>
        <authorList>
            <person name="Zheng W."/>
            <person name="Yu S."/>
            <person name="Huang Y."/>
        </authorList>
    </citation>
    <scope>NUCLEOTIDE SEQUENCE [LARGE SCALE GENOMIC DNA]</scope>
    <source>
        <strain evidence="5 6">SY-2-6</strain>
    </source>
</reference>
<dbReference type="InterPro" id="IPR003313">
    <property type="entry name" value="AraC-bd"/>
</dbReference>
<evidence type="ECO:0000256" key="1">
    <source>
        <dbReference type="ARBA" id="ARBA00023015"/>
    </source>
</evidence>
<evidence type="ECO:0000313" key="6">
    <source>
        <dbReference type="Proteomes" id="UP000663970"/>
    </source>
</evidence>
<dbReference type="InterPro" id="IPR011051">
    <property type="entry name" value="RmlC_Cupin_sf"/>
</dbReference>
<dbReference type="EMBL" id="JAEKJY010000001">
    <property type="protein sequence ID" value="MBN8233867.1"/>
    <property type="molecule type" value="Genomic_DNA"/>
</dbReference>
<evidence type="ECO:0000256" key="3">
    <source>
        <dbReference type="ARBA" id="ARBA00023163"/>
    </source>
</evidence>
<dbReference type="PROSITE" id="PS01124">
    <property type="entry name" value="HTH_ARAC_FAMILY_2"/>
    <property type="match status" value="1"/>
</dbReference>
<feature type="domain" description="HTH araC/xylS-type" evidence="4">
    <location>
        <begin position="172"/>
        <end position="270"/>
    </location>
</feature>